<evidence type="ECO:0000313" key="8">
    <source>
        <dbReference type="Proteomes" id="UP000326251"/>
    </source>
</evidence>
<dbReference type="SUPFAM" id="SSF47413">
    <property type="entry name" value="lambda repressor-like DNA-binding domains"/>
    <property type="match status" value="1"/>
</dbReference>
<dbReference type="Pfam" id="PF00356">
    <property type="entry name" value="LacI"/>
    <property type="match status" value="1"/>
</dbReference>
<comment type="caution">
    <text evidence="7">The sequence shown here is derived from an EMBL/GenBank/DDBJ whole genome shotgun (WGS) entry which is preliminary data.</text>
</comment>
<dbReference type="PROSITE" id="PS00356">
    <property type="entry name" value="HTH_LACI_1"/>
    <property type="match status" value="1"/>
</dbReference>
<evidence type="ECO:0000256" key="1">
    <source>
        <dbReference type="ARBA" id="ARBA00023015"/>
    </source>
</evidence>
<dbReference type="InterPro" id="IPR000843">
    <property type="entry name" value="HTH_LacI"/>
</dbReference>
<accession>A0A5J5E9H3</accession>
<dbReference type="EMBL" id="RZUG01000004">
    <property type="protein sequence ID" value="KAA8825963.1"/>
    <property type="molecule type" value="Genomic_DNA"/>
</dbReference>
<keyword evidence="1" id="KW-0805">Transcription regulation</keyword>
<dbReference type="InterPro" id="IPR001387">
    <property type="entry name" value="Cro/C1-type_HTH"/>
</dbReference>
<dbReference type="PROSITE" id="PS50943">
    <property type="entry name" value="HTH_CROC1"/>
    <property type="match status" value="1"/>
</dbReference>
<gene>
    <name evidence="7" type="ORF">EMO92_04265</name>
</gene>
<dbReference type="Pfam" id="PF13377">
    <property type="entry name" value="Peripla_BP_3"/>
    <property type="match status" value="1"/>
</dbReference>
<dbReference type="PANTHER" id="PTHR30146:SF109">
    <property type="entry name" value="HTH-TYPE TRANSCRIPTIONAL REGULATOR GALS"/>
    <property type="match status" value="1"/>
</dbReference>
<dbReference type="PANTHER" id="PTHR30146">
    <property type="entry name" value="LACI-RELATED TRANSCRIPTIONAL REPRESSOR"/>
    <property type="match status" value="1"/>
</dbReference>
<evidence type="ECO:0000256" key="2">
    <source>
        <dbReference type="ARBA" id="ARBA00023125"/>
    </source>
</evidence>
<evidence type="ECO:0000256" key="3">
    <source>
        <dbReference type="ARBA" id="ARBA00023163"/>
    </source>
</evidence>
<dbReference type="GO" id="GO:0000976">
    <property type="term" value="F:transcription cis-regulatory region binding"/>
    <property type="evidence" value="ECO:0007669"/>
    <property type="project" value="TreeGrafter"/>
</dbReference>
<dbReference type="Gene3D" id="1.10.260.40">
    <property type="entry name" value="lambda repressor-like DNA-binding domains"/>
    <property type="match status" value="1"/>
</dbReference>
<dbReference type="SMART" id="SM00354">
    <property type="entry name" value="HTH_LACI"/>
    <property type="match status" value="1"/>
</dbReference>
<evidence type="ECO:0000259" key="5">
    <source>
        <dbReference type="PROSITE" id="PS50932"/>
    </source>
</evidence>
<reference evidence="7 8" key="1">
    <citation type="journal article" date="2019" name="Syst. Appl. Microbiol.">
        <title>Characterization of Bifidobacterium species in feaces of the Egyptian fruit bat: Description of B. vespertilionis sp. nov. and B. rousetti sp. nov.</title>
        <authorList>
            <person name="Modesto M."/>
            <person name="Satti M."/>
            <person name="Watanabe K."/>
            <person name="Puglisi E."/>
            <person name="Morelli L."/>
            <person name="Huang C.-H."/>
            <person name="Liou J.-S."/>
            <person name="Miyashita M."/>
            <person name="Tamura T."/>
            <person name="Saito S."/>
            <person name="Mori K."/>
            <person name="Huang L."/>
            <person name="Sciavilla P."/>
            <person name="Sandri C."/>
            <person name="Spiezio C."/>
            <person name="Vitali F."/>
            <person name="Cavalieri D."/>
            <person name="Perpetuini G."/>
            <person name="Tofalo R."/>
            <person name="Bonetti A."/>
            <person name="Arita M."/>
            <person name="Mattarelli P."/>
        </authorList>
    </citation>
    <scope>NUCLEOTIDE SEQUENCE [LARGE SCALE GENOMIC DNA]</scope>
    <source>
        <strain evidence="7 8">RST19</strain>
    </source>
</reference>
<dbReference type="PROSITE" id="PS50932">
    <property type="entry name" value="HTH_LACI_2"/>
    <property type="match status" value="1"/>
</dbReference>
<proteinExistence type="predicted"/>
<dbReference type="SUPFAM" id="SSF53822">
    <property type="entry name" value="Periplasmic binding protein-like I"/>
    <property type="match status" value="1"/>
</dbReference>
<dbReference type="PRINTS" id="PR00036">
    <property type="entry name" value="HTHLACI"/>
</dbReference>
<organism evidence="7 8">
    <name type="scientific">Bifidobacterium reuteri</name>
    <dbReference type="NCBI Taxonomy" id="983706"/>
    <lineage>
        <taxon>Bacteria</taxon>
        <taxon>Bacillati</taxon>
        <taxon>Actinomycetota</taxon>
        <taxon>Actinomycetes</taxon>
        <taxon>Bifidobacteriales</taxon>
        <taxon>Bifidobacteriaceae</taxon>
        <taxon>Bifidobacterium</taxon>
    </lineage>
</organism>
<name>A0A5J5E9H3_9BIFI</name>
<dbReference type="AlphaFoldDB" id="A0A5J5E9H3"/>
<evidence type="ECO:0000259" key="6">
    <source>
        <dbReference type="PROSITE" id="PS50943"/>
    </source>
</evidence>
<dbReference type="Gene3D" id="3.40.50.2300">
    <property type="match status" value="2"/>
</dbReference>
<feature type="compositionally biased region" description="Low complexity" evidence="4">
    <location>
        <begin position="50"/>
        <end position="71"/>
    </location>
</feature>
<keyword evidence="2" id="KW-0238">DNA-binding</keyword>
<feature type="domain" description="HTH cro/C1-type" evidence="6">
    <location>
        <begin position="84"/>
        <end position="127"/>
    </location>
</feature>
<dbReference type="Proteomes" id="UP000326251">
    <property type="component" value="Unassembled WGS sequence"/>
</dbReference>
<dbReference type="InterPro" id="IPR028082">
    <property type="entry name" value="Peripla_BP_I"/>
</dbReference>
<keyword evidence="3" id="KW-0804">Transcription</keyword>
<dbReference type="CDD" id="cd06267">
    <property type="entry name" value="PBP1_LacI_sugar_binding-like"/>
    <property type="match status" value="1"/>
</dbReference>
<feature type="domain" description="HTH lacI-type" evidence="5">
    <location>
        <begin position="83"/>
        <end position="137"/>
    </location>
</feature>
<dbReference type="InterPro" id="IPR010982">
    <property type="entry name" value="Lambda_DNA-bd_dom_sf"/>
</dbReference>
<dbReference type="RefSeq" id="WP_140558989.1">
    <property type="nucleotide sequence ID" value="NZ_RZUG01000004.1"/>
</dbReference>
<dbReference type="InterPro" id="IPR046335">
    <property type="entry name" value="LacI/GalR-like_sensor"/>
</dbReference>
<dbReference type="GO" id="GO:0003700">
    <property type="term" value="F:DNA-binding transcription factor activity"/>
    <property type="evidence" value="ECO:0007669"/>
    <property type="project" value="TreeGrafter"/>
</dbReference>
<feature type="region of interest" description="Disordered" evidence="4">
    <location>
        <begin position="1"/>
        <end position="82"/>
    </location>
</feature>
<dbReference type="CDD" id="cd01392">
    <property type="entry name" value="HTH_LacI"/>
    <property type="match status" value="1"/>
</dbReference>
<evidence type="ECO:0000256" key="4">
    <source>
        <dbReference type="SAM" id="MobiDB-lite"/>
    </source>
</evidence>
<protein>
    <submittedName>
        <fullName evidence="7">LacI family transcriptional regulator</fullName>
    </submittedName>
</protein>
<evidence type="ECO:0000313" key="7">
    <source>
        <dbReference type="EMBL" id="KAA8825963.1"/>
    </source>
</evidence>
<sequence length="421" mass="44449">MTKQQTDQHQADATEAPVPLTPETIEPTAESATPAVTHIESSHRTNAVDSATAAAAAKPSTPALSSTAPSTPAAPSPQPPQKATIYDVADRAGVSYATVSRYLNGHPNVSAKTAARIDKAVRETAYIPSTSARSLAQQRTHIIALIIHGASSDVLTDPNIAQIMASANERVTREGWQLVTMISDENIAANNIKQLVAGGFADGYLLYTLSKNDPLLSLLAERSLPAVVCGTGFNESIACPSVDVDNLTAMSGLVRYVLAPKGTLARRRPAYICGPLNMPGAPERLAAFVNVTSEMLPTSVDHPICYSADWKTTSGADAIREWHETGVLDDVDAVICANDTLAVGAIQELQRLGKDVPGDVAVSGFDNSSAATSITPQITTVDQHMDQRGLMMADVVIKTIGGERSPRVVHMPTDLVIRESA</sequence>